<evidence type="ECO:0000313" key="1">
    <source>
        <dbReference type="EMBL" id="SEP28586.1"/>
    </source>
</evidence>
<dbReference type="Proteomes" id="UP000198893">
    <property type="component" value="Unassembled WGS sequence"/>
</dbReference>
<sequence>MSEAKALQGQFLGWRPGDRDAKLNRLSHIVRHFNPLSFEFSISCKAYREELKDFSPRGLNPHFYCVHGILGTVSRFLESRGAIHPVKFIFDSQDGVDADIAIFFEFLRSSLPRGAQKLISGLPAFENDRNLLPLQASDFLAWHIRREHEGTLSDTTIIDRLRTDHVVARLEVSHLKTWRHEFSKMPGLERMQSKSEWQRTRTALVQGKVAGYIPPYGTRWKNFKGKIRDRFKDVKRSFIRRRFK</sequence>
<reference evidence="1 2" key="1">
    <citation type="submission" date="2016-10" db="EMBL/GenBank/DDBJ databases">
        <authorList>
            <person name="de Groot N.N."/>
        </authorList>
    </citation>
    <scope>NUCLEOTIDE SEQUENCE [LARGE SCALE GENOMIC DNA]</scope>
    <source>
        <strain evidence="1 2">DSM 27842</strain>
    </source>
</reference>
<protein>
    <submittedName>
        <fullName evidence="1">Uncharacterized protein</fullName>
    </submittedName>
</protein>
<evidence type="ECO:0000313" key="2">
    <source>
        <dbReference type="Proteomes" id="UP000198893"/>
    </source>
</evidence>
<proteinExistence type="predicted"/>
<organism evidence="1 2">
    <name type="scientific">Salinihabitans flavidus</name>
    <dbReference type="NCBI Taxonomy" id="569882"/>
    <lineage>
        <taxon>Bacteria</taxon>
        <taxon>Pseudomonadati</taxon>
        <taxon>Pseudomonadota</taxon>
        <taxon>Alphaproteobacteria</taxon>
        <taxon>Rhodobacterales</taxon>
        <taxon>Roseobacteraceae</taxon>
        <taxon>Salinihabitans</taxon>
    </lineage>
</organism>
<gene>
    <name evidence="1" type="ORF">SAMN04490248_1811</name>
</gene>
<keyword evidence="2" id="KW-1185">Reference proteome</keyword>
<dbReference type="EMBL" id="FODS01000081">
    <property type="protein sequence ID" value="SEP28586.1"/>
    <property type="molecule type" value="Genomic_DNA"/>
</dbReference>
<dbReference type="AlphaFoldDB" id="A0A1H8WLS9"/>
<accession>A0A1H8WLS9</accession>
<name>A0A1H8WLS9_9RHOB</name>